<accession>A0ABZ0HVP7</accession>
<evidence type="ECO:0000313" key="2">
    <source>
        <dbReference type="EMBL" id="WOJ90768.1"/>
    </source>
</evidence>
<dbReference type="PANTHER" id="PTHR13887:SF41">
    <property type="entry name" value="THIOREDOXIN SUPERFAMILY PROTEIN"/>
    <property type="match status" value="1"/>
</dbReference>
<proteinExistence type="predicted"/>
<evidence type="ECO:0000259" key="1">
    <source>
        <dbReference type="Pfam" id="PF01323"/>
    </source>
</evidence>
<dbReference type="InterPro" id="IPR036249">
    <property type="entry name" value="Thioredoxin-like_sf"/>
</dbReference>
<dbReference type="InterPro" id="IPR001853">
    <property type="entry name" value="DSBA-like_thioredoxin_dom"/>
</dbReference>
<evidence type="ECO:0000313" key="3">
    <source>
        <dbReference type="Proteomes" id="UP001626536"/>
    </source>
</evidence>
<feature type="domain" description="DSBA-like thioredoxin" evidence="1">
    <location>
        <begin position="11"/>
        <end position="209"/>
    </location>
</feature>
<dbReference type="Gene3D" id="3.40.30.10">
    <property type="entry name" value="Glutaredoxin"/>
    <property type="match status" value="1"/>
</dbReference>
<protein>
    <submittedName>
        <fullName evidence="2">DsbA family oxidoreductase</fullName>
    </submittedName>
</protein>
<reference evidence="2 3" key="1">
    <citation type="submission" date="2023-10" db="EMBL/GenBank/DDBJ databases">
        <title>Novel methanotroph of the genus Methylocapsa from a subarctic wetland.</title>
        <authorList>
            <person name="Belova S.E."/>
            <person name="Oshkin I.Y."/>
            <person name="Miroshnikov K."/>
            <person name="Dedysh S.N."/>
        </authorList>
    </citation>
    <scope>NUCLEOTIDE SEQUENCE [LARGE SCALE GENOMIC DNA]</scope>
    <source>
        <strain evidence="2 3">RX1</strain>
    </source>
</reference>
<keyword evidence="3" id="KW-1185">Reference proteome</keyword>
<name>A0ABZ0HVP7_9HYPH</name>
<gene>
    <name evidence="2" type="ORF">RZS28_05630</name>
</gene>
<dbReference type="PANTHER" id="PTHR13887">
    <property type="entry name" value="GLUTATHIONE S-TRANSFERASE KAPPA"/>
    <property type="match status" value="1"/>
</dbReference>
<dbReference type="RefSeq" id="WP_407340356.1">
    <property type="nucleotide sequence ID" value="NZ_CP136862.1"/>
</dbReference>
<organism evidence="2 3">
    <name type="scientific">Methylocapsa polymorpha</name>
    <dbReference type="NCBI Taxonomy" id="3080828"/>
    <lineage>
        <taxon>Bacteria</taxon>
        <taxon>Pseudomonadati</taxon>
        <taxon>Pseudomonadota</taxon>
        <taxon>Alphaproteobacteria</taxon>
        <taxon>Hyphomicrobiales</taxon>
        <taxon>Beijerinckiaceae</taxon>
        <taxon>Methylocapsa</taxon>
    </lineage>
</organism>
<dbReference type="Proteomes" id="UP001626536">
    <property type="component" value="Chromosome"/>
</dbReference>
<dbReference type="EMBL" id="CP136862">
    <property type="protein sequence ID" value="WOJ90768.1"/>
    <property type="molecule type" value="Genomic_DNA"/>
</dbReference>
<dbReference type="SUPFAM" id="SSF52833">
    <property type="entry name" value="Thioredoxin-like"/>
    <property type="match status" value="1"/>
</dbReference>
<dbReference type="CDD" id="cd03024">
    <property type="entry name" value="DsbA_FrnE"/>
    <property type="match status" value="1"/>
</dbReference>
<sequence length="216" mass="23454">MSGDEPGPIPIDIVGDLVCPYCFIGLRLAHAVVGSVPGLAVDIRWYPFQLDPESPPQGQDRRAYLEAKFGADGVEAELARAAALAREFGLELAFDKITRQPNTFDAHRLIRFSYGFGVQAQIVERLFQAFFLQGQDIGDRGVLCALAAKSRMDPGSVEQFLDAGDDAAALRREMADIRASGVEEVPRFTFAGKQDIVGIKTADVFADALFNSIDDG</sequence>
<dbReference type="Pfam" id="PF01323">
    <property type="entry name" value="DSBA"/>
    <property type="match status" value="1"/>
</dbReference>